<dbReference type="Pfam" id="PF00069">
    <property type="entry name" value="Pkinase"/>
    <property type="match status" value="1"/>
</dbReference>
<comment type="catalytic activity">
    <reaction evidence="29">
        <text>D-glyceraldehyde 3-phosphate + phosphate + NADP(+) = (2R)-3-phospho-glyceroyl phosphate + NADPH + H(+)</text>
        <dbReference type="Rhea" id="RHEA:10296"/>
        <dbReference type="ChEBI" id="CHEBI:15378"/>
        <dbReference type="ChEBI" id="CHEBI:43474"/>
        <dbReference type="ChEBI" id="CHEBI:57604"/>
        <dbReference type="ChEBI" id="CHEBI:57783"/>
        <dbReference type="ChEBI" id="CHEBI:58349"/>
        <dbReference type="ChEBI" id="CHEBI:59776"/>
        <dbReference type="EC" id="1.2.1.13"/>
    </reaction>
</comment>
<dbReference type="InterPro" id="IPR000719">
    <property type="entry name" value="Prot_kinase_dom"/>
</dbReference>
<dbReference type="CDD" id="cd10422">
    <property type="entry name" value="RNase_Ire1"/>
    <property type="match status" value="1"/>
</dbReference>
<dbReference type="eggNOG" id="KOG0657">
    <property type="taxonomic scope" value="Eukaryota"/>
</dbReference>
<dbReference type="SMART" id="SM00220">
    <property type="entry name" value="S_TKc"/>
    <property type="match status" value="1"/>
</dbReference>
<dbReference type="GO" id="GO:0005524">
    <property type="term" value="F:ATP binding"/>
    <property type="evidence" value="ECO:0007669"/>
    <property type="project" value="UniProtKB-KW"/>
</dbReference>
<accession>W9QWT8</accession>
<dbReference type="Proteomes" id="UP000030645">
    <property type="component" value="Unassembled WGS sequence"/>
</dbReference>
<evidence type="ECO:0000256" key="19">
    <source>
        <dbReference type="ARBA" id="ARBA00023015"/>
    </source>
</evidence>
<dbReference type="GO" id="GO:0006006">
    <property type="term" value="P:glucose metabolic process"/>
    <property type="evidence" value="ECO:0007669"/>
    <property type="project" value="InterPro"/>
</dbReference>
<dbReference type="GO" id="GO:0005789">
    <property type="term" value="C:endoplasmic reticulum membrane"/>
    <property type="evidence" value="ECO:0007669"/>
    <property type="project" value="UniProtKB-SubCell"/>
</dbReference>
<keyword evidence="10" id="KW-0547">Nucleotide-binding</keyword>
<feature type="domain" description="Protein kinase" evidence="34">
    <location>
        <begin position="904"/>
        <end position="1196"/>
    </location>
</feature>
<dbReference type="CDD" id="cd05214">
    <property type="entry name" value="GAPDH_I_N"/>
    <property type="match status" value="1"/>
</dbReference>
<feature type="region of interest" description="Disordered" evidence="33">
    <location>
        <begin position="835"/>
        <end position="879"/>
    </location>
</feature>
<protein>
    <submittedName>
        <fullName evidence="36">Glyceraldehyde-3-phosphate dehydrogenase B</fullName>
    </submittedName>
</protein>
<keyword evidence="13" id="KW-0256">Endoplasmic reticulum</keyword>
<dbReference type="GO" id="GO:0002376">
    <property type="term" value="P:immune system process"/>
    <property type="evidence" value="ECO:0007669"/>
    <property type="project" value="UniProtKB-KW"/>
</dbReference>
<dbReference type="Pfam" id="PF02800">
    <property type="entry name" value="Gp_dh_C"/>
    <property type="match status" value="1"/>
</dbReference>
<dbReference type="SMART" id="SM00846">
    <property type="entry name" value="Gp_dh_N"/>
    <property type="match status" value="1"/>
</dbReference>
<keyword evidence="24" id="KW-0508">mRNA splicing</keyword>
<dbReference type="FunFam" id="3.30.200.20:FF:000077">
    <property type="entry name" value="Putative Serine/threonine-protein kinase/endoribonuclease IRE1"/>
    <property type="match status" value="1"/>
</dbReference>
<feature type="compositionally biased region" description="Polar residues" evidence="33">
    <location>
        <begin position="12"/>
        <end position="28"/>
    </location>
</feature>
<keyword evidence="23" id="KW-0325">Glycoprotein</keyword>
<evidence type="ECO:0000259" key="35">
    <source>
        <dbReference type="PROSITE" id="PS51392"/>
    </source>
</evidence>
<keyword evidence="20" id="KW-0472">Membrane</keyword>
<evidence type="ECO:0000256" key="29">
    <source>
        <dbReference type="ARBA" id="ARBA00052787"/>
    </source>
</evidence>
<dbReference type="PROSITE" id="PS00071">
    <property type="entry name" value="GAPDH"/>
    <property type="match status" value="1"/>
</dbReference>
<keyword evidence="25" id="KW-0834">Unfolded protein response</keyword>
<evidence type="ECO:0000256" key="26">
    <source>
        <dbReference type="ARBA" id="ARBA00023268"/>
    </source>
</evidence>
<comment type="subunit">
    <text evidence="30">Tetramer of either four A chains (GAPDH 2) or two A and two B chains (GAPDH 1).</text>
</comment>
<dbReference type="SUPFAM" id="SSF56112">
    <property type="entry name" value="Protein kinase-like (PK-like)"/>
    <property type="match status" value="1"/>
</dbReference>
<dbReference type="SMART" id="SM00580">
    <property type="entry name" value="PUG"/>
    <property type="match status" value="1"/>
</dbReference>
<comment type="catalytic activity">
    <reaction evidence="27">
        <text>L-threonyl-[protein] + ATP = O-phospho-L-threonyl-[protein] + ADP + H(+)</text>
        <dbReference type="Rhea" id="RHEA:46608"/>
        <dbReference type="Rhea" id="RHEA-COMP:11060"/>
        <dbReference type="Rhea" id="RHEA-COMP:11605"/>
        <dbReference type="ChEBI" id="CHEBI:15378"/>
        <dbReference type="ChEBI" id="CHEBI:30013"/>
        <dbReference type="ChEBI" id="CHEBI:30616"/>
        <dbReference type="ChEBI" id="CHEBI:61977"/>
        <dbReference type="ChEBI" id="CHEBI:456216"/>
        <dbReference type="EC" id="2.7.11.1"/>
    </reaction>
</comment>
<evidence type="ECO:0000256" key="15">
    <source>
        <dbReference type="ARBA" id="ARBA00022859"/>
    </source>
</evidence>
<dbReference type="InterPro" id="IPR011009">
    <property type="entry name" value="Kinase-like_dom_sf"/>
</dbReference>
<feature type="compositionally biased region" description="Polar residues" evidence="33">
    <location>
        <begin position="863"/>
        <end position="872"/>
    </location>
</feature>
<organism evidence="36 37">
    <name type="scientific">Morus notabilis</name>
    <dbReference type="NCBI Taxonomy" id="981085"/>
    <lineage>
        <taxon>Eukaryota</taxon>
        <taxon>Viridiplantae</taxon>
        <taxon>Streptophyta</taxon>
        <taxon>Embryophyta</taxon>
        <taxon>Tracheophyta</taxon>
        <taxon>Spermatophyta</taxon>
        <taxon>Magnoliopsida</taxon>
        <taxon>eudicotyledons</taxon>
        <taxon>Gunneridae</taxon>
        <taxon>Pentapetalae</taxon>
        <taxon>rosids</taxon>
        <taxon>fabids</taxon>
        <taxon>Rosales</taxon>
        <taxon>Moraceae</taxon>
        <taxon>Moreae</taxon>
        <taxon>Morus</taxon>
    </lineage>
</organism>
<keyword evidence="9" id="KW-0732">Signal</keyword>
<keyword evidence="8" id="KW-0812">Transmembrane</keyword>
<keyword evidence="11" id="KW-0418">Kinase</keyword>
<dbReference type="Gene3D" id="1.20.1440.180">
    <property type="entry name" value="KEN domain"/>
    <property type="match status" value="1"/>
</dbReference>
<comment type="subunit">
    <text evidence="31">Homodimer; disulfide-linked. Dimer formation is driven by hydrophobic interactions within the N-terminal luminal domains and stabilized by disulfide bridges.</text>
</comment>
<evidence type="ECO:0000256" key="13">
    <source>
        <dbReference type="ARBA" id="ARBA00022824"/>
    </source>
</evidence>
<dbReference type="PROSITE" id="PS00108">
    <property type="entry name" value="PROTEIN_KINASE_ST"/>
    <property type="match status" value="1"/>
</dbReference>
<comment type="catalytic activity">
    <reaction evidence="28">
        <text>L-seryl-[protein] + ATP = O-phospho-L-seryl-[protein] + ADP + H(+)</text>
        <dbReference type="Rhea" id="RHEA:17989"/>
        <dbReference type="Rhea" id="RHEA-COMP:9863"/>
        <dbReference type="Rhea" id="RHEA-COMP:11604"/>
        <dbReference type="ChEBI" id="CHEBI:15378"/>
        <dbReference type="ChEBI" id="CHEBI:29999"/>
        <dbReference type="ChEBI" id="CHEBI:30616"/>
        <dbReference type="ChEBI" id="CHEBI:83421"/>
        <dbReference type="ChEBI" id="CHEBI:456216"/>
        <dbReference type="EC" id="2.7.11.1"/>
    </reaction>
</comment>
<dbReference type="SUPFAM" id="SSF51735">
    <property type="entry name" value="NAD(P)-binding Rossmann-fold domains"/>
    <property type="match status" value="1"/>
</dbReference>
<evidence type="ECO:0000256" key="31">
    <source>
        <dbReference type="ARBA" id="ARBA00065357"/>
    </source>
</evidence>
<dbReference type="GO" id="GO:0042742">
    <property type="term" value="P:defense response to bacterium"/>
    <property type="evidence" value="ECO:0007669"/>
    <property type="project" value="UniProtKB-ARBA"/>
</dbReference>
<keyword evidence="18" id="KW-0560">Oxidoreductase</keyword>
<dbReference type="GO" id="GO:0050661">
    <property type="term" value="F:NADP binding"/>
    <property type="evidence" value="ECO:0007669"/>
    <property type="project" value="InterPro"/>
</dbReference>
<dbReference type="InterPro" id="IPR038357">
    <property type="entry name" value="KEN_sf"/>
</dbReference>
<keyword evidence="12" id="KW-0378">Hydrolase</keyword>
<dbReference type="Gene3D" id="3.40.50.720">
    <property type="entry name" value="NAD(P)-binding Rossmann-like Domain"/>
    <property type="match status" value="1"/>
</dbReference>
<keyword evidence="19" id="KW-0805">Transcription regulation</keyword>
<dbReference type="eggNOG" id="KOG1027">
    <property type="taxonomic scope" value="Eukaryota"/>
</dbReference>
<dbReference type="NCBIfam" id="TIGR01534">
    <property type="entry name" value="GAPDH-I"/>
    <property type="match status" value="1"/>
</dbReference>
<dbReference type="GO" id="GO:0047100">
    <property type="term" value="F:glyceraldehyde-3-phosphate dehydrogenase (NADP+) (phosphorylating) activity"/>
    <property type="evidence" value="ECO:0007669"/>
    <property type="project" value="UniProtKB-EC"/>
</dbReference>
<keyword evidence="37" id="KW-1185">Reference proteome</keyword>
<evidence type="ECO:0000256" key="27">
    <source>
        <dbReference type="ARBA" id="ARBA00047899"/>
    </source>
</evidence>
<dbReference type="InterPro" id="IPR020829">
    <property type="entry name" value="GlycerAld_3-P_DH_cat"/>
</dbReference>
<dbReference type="GO" id="GO:0034976">
    <property type="term" value="P:response to endoplasmic reticulum stress"/>
    <property type="evidence" value="ECO:0007669"/>
    <property type="project" value="UniProtKB-ARBA"/>
</dbReference>
<reference evidence="37" key="1">
    <citation type="submission" date="2013-01" db="EMBL/GenBank/DDBJ databases">
        <title>Draft Genome Sequence of a Mulberry Tree, Morus notabilis C.K. Schneid.</title>
        <authorList>
            <person name="He N."/>
            <person name="Zhao S."/>
        </authorList>
    </citation>
    <scope>NUCLEOTIDE SEQUENCE</scope>
</reference>
<evidence type="ECO:0000256" key="11">
    <source>
        <dbReference type="ARBA" id="ARBA00022777"/>
    </source>
</evidence>
<dbReference type="PROSITE" id="PS51392">
    <property type="entry name" value="KEN"/>
    <property type="match status" value="1"/>
</dbReference>
<keyword evidence="21" id="KW-1015">Disulfide bond</keyword>
<evidence type="ECO:0000256" key="9">
    <source>
        <dbReference type="ARBA" id="ARBA00022729"/>
    </source>
</evidence>
<evidence type="ECO:0000259" key="34">
    <source>
        <dbReference type="PROSITE" id="PS50011"/>
    </source>
</evidence>
<comment type="subcellular location">
    <subcellularLocation>
        <location evidence="1">Endoplasmic reticulum membrane</location>
        <topology evidence="1">Single-pass type I membrane protein</topology>
    </subcellularLocation>
</comment>
<evidence type="ECO:0000256" key="21">
    <source>
        <dbReference type="ARBA" id="ARBA00023157"/>
    </source>
</evidence>
<dbReference type="Gene3D" id="2.130.10.10">
    <property type="entry name" value="YVTN repeat-like/Quinoprotein amine dehydrogenase"/>
    <property type="match status" value="1"/>
</dbReference>
<dbReference type="PANTHER" id="PTHR43148">
    <property type="entry name" value="GLYCERALDEHYDE-3-PHOSPHATE DEHYDROGENASE 2"/>
    <property type="match status" value="1"/>
</dbReference>
<feature type="region of interest" description="Disordered" evidence="33">
    <location>
        <begin position="1"/>
        <end position="28"/>
    </location>
</feature>
<comment type="similarity">
    <text evidence="3 32">Belongs to the glyceraldehyde-3-phosphate dehydrogenase family.</text>
</comment>
<dbReference type="InterPro" id="IPR006424">
    <property type="entry name" value="Glyceraldehyde-3-P_DH_1"/>
</dbReference>
<evidence type="ECO:0000256" key="24">
    <source>
        <dbReference type="ARBA" id="ARBA00023187"/>
    </source>
</evidence>
<evidence type="ECO:0000256" key="14">
    <source>
        <dbReference type="ARBA" id="ARBA00022840"/>
    </source>
</evidence>
<dbReference type="GO" id="GO:0009751">
    <property type="term" value="P:response to salicylic acid"/>
    <property type="evidence" value="ECO:0007669"/>
    <property type="project" value="UniProtKB-ARBA"/>
</dbReference>
<evidence type="ECO:0000256" key="32">
    <source>
        <dbReference type="RuleBase" id="RU000397"/>
    </source>
</evidence>
<evidence type="ECO:0000256" key="23">
    <source>
        <dbReference type="ARBA" id="ARBA00023180"/>
    </source>
</evidence>
<feature type="domain" description="KEN" evidence="35">
    <location>
        <begin position="1199"/>
        <end position="1330"/>
    </location>
</feature>
<keyword evidence="6" id="KW-0507">mRNA processing</keyword>
<evidence type="ECO:0000256" key="22">
    <source>
        <dbReference type="ARBA" id="ARBA00023163"/>
    </source>
</evidence>
<evidence type="ECO:0000256" key="30">
    <source>
        <dbReference type="ARBA" id="ARBA00063826"/>
    </source>
</evidence>
<dbReference type="GO" id="GO:0019253">
    <property type="term" value="P:reductive pentose-phosphate cycle"/>
    <property type="evidence" value="ECO:0007669"/>
    <property type="project" value="UniProtKB-KW"/>
</dbReference>
<dbReference type="GO" id="GO:0006986">
    <property type="term" value="P:response to unfolded protein"/>
    <property type="evidence" value="ECO:0007669"/>
    <property type="project" value="UniProtKB-KW"/>
</dbReference>
<evidence type="ECO:0000256" key="6">
    <source>
        <dbReference type="ARBA" id="ARBA00022664"/>
    </source>
</evidence>
<dbReference type="InterPro" id="IPR015943">
    <property type="entry name" value="WD40/YVTN_repeat-like_dom_sf"/>
</dbReference>
<evidence type="ECO:0000256" key="2">
    <source>
        <dbReference type="ARBA" id="ARBA00005215"/>
    </source>
</evidence>
<dbReference type="SUPFAM" id="SSF50998">
    <property type="entry name" value="Quinoprotein alcohol dehydrogenase-like"/>
    <property type="match status" value="1"/>
</dbReference>
<dbReference type="GO" id="GO:0006397">
    <property type="term" value="P:mRNA processing"/>
    <property type="evidence" value="ECO:0007669"/>
    <property type="project" value="UniProtKB-KW"/>
</dbReference>
<evidence type="ECO:0000256" key="4">
    <source>
        <dbReference type="ARBA" id="ARBA00022527"/>
    </source>
</evidence>
<dbReference type="GO" id="GO:0004674">
    <property type="term" value="F:protein serine/threonine kinase activity"/>
    <property type="evidence" value="ECO:0007669"/>
    <property type="project" value="UniProtKB-KW"/>
</dbReference>
<keyword evidence="17" id="KW-1133">Transmembrane helix</keyword>
<evidence type="ECO:0000256" key="16">
    <source>
        <dbReference type="ARBA" id="ARBA00022946"/>
    </source>
</evidence>
<evidence type="ECO:0000256" key="5">
    <source>
        <dbReference type="ARBA" id="ARBA00022567"/>
    </source>
</evidence>
<evidence type="ECO:0000256" key="28">
    <source>
        <dbReference type="ARBA" id="ARBA00048679"/>
    </source>
</evidence>
<dbReference type="PRINTS" id="PR00078">
    <property type="entry name" value="G3PDHDRGNASE"/>
</dbReference>
<dbReference type="InterPro" id="IPR020828">
    <property type="entry name" value="GlycerAld_3-P_DH_NAD(P)-bd"/>
</dbReference>
<evidence type="ECO:0000256" key="12">
    <source>
        <dbReference type="ARBA" id="ARBA00022801"/>
    </source>
</evidence>
<evidence type="ECO:0000313" key="37">
    <source>
        <dbReference type="Proteomes" id="UP000030645"/>
    </source>
</evidence>
<comment type="pathway">
    <text evidence="2">Carbohydrate biosynthesis; Calvin cycle.</text>
</comment>
<proteinExistence type="inferred from homology"/>
<keyword evidence="4" id="KW-0723">Serine/threonine-protein kinase</keyword>
<evidence type="ECO:0000256" key="33">
    <source>
        <dbReference type="SAM" id="MobiDB-lite"/>
    </source>
</evidence>
<keyword evidence="22" id="KW-0804">Transcription</keyword>
<keyword evidence="15" id="KW-0391">Immunity</keyword>
<evidence type="ECO:0000256" key="8">
    <source>
        <dbReference type="ARBA" id="ARBA00022692"/>
    </source>
</evidence>
<dbReference type="EMBL" id="KE344284">
    <property type="protein sequence ID" value="EXB56294.1"/>
    <property type="molecule type" value="Genomic_DNA"/>
</dbReference>
<dbReference type="FunFam" id="1.20.1440.180:FF:000002">
    <property type="entry name" value="Serine/threonine-protein kinase/endoribonuclease IRE1"/>
    <property type="match status" value="1"/>
</dbReference>
<feature type="compositionally biased region" description="Basic and acidic residues" evidence="33">
    <location>
        <begin position="835"/>
        <end position="847"/>
    </location>
</feature>
<evidence type="ECO:0000256" key="7">
    <source>
        <dbReference type="ARBA" id="ARBA00022679"/>
    </source>
</evidence>
<dbReference type="InterPro" id="IPR010513">
    <property type="entry name" value="KEN_dom"/>
</dbReference>
<dbReference type="Pfam" id="PF06479">
    <property type="entry name" value="Ribonuc_2-5A"/>
    <property type="match status" value="1"/>
</dbReference>
<dbReference type="Pfam" id="PF00044">
    <property type="entry name" value="Gp_dh_N"/>
    <property type="match status" value="1"/>
</dbReference>
<dbReference type="InterPro" id="IPR020831">
    <property type="entry name" value="GlycerAld/Erythrose_P_DH"/>
</dbReference>
<dbReference type="GO" id="GO:0016787">
    <property type="term" value="F:hydrolase activity"/>
    <property type="evidence" value="ECO:0007669"/>
    <property type="project" value="UniProtKB-KW"/>
</dbReference>
<dbReference type="GO" id="GO:0004540">
    <property type="term" value="F:RNA nuclease activity"/>
    <property type="evidence" value="ECO:0007669"/>
    <property type="project" value="InterPro"/>
</dbReference>
<evidence type="ECO:0000313" key="36">
    <source>
        <dbReference type="EMBL" id="EXB56294.1"/>
    </source>
</evidence>
<dbReference type="GO" id="GO:0051287">
    <property type="term" value="F:NAD binding"/>
    <property type="evidence" value="ECO:0007669"/>
    <property type="project" value="InterPro"/>
</dbReference>
<gene>
    <name evidence="36" type="ORF">L484_024833</name>
</gene>
<feature type="compositionally biased region" description="Basic residues" evidence="33">
    <location>
        <begin position="848"/>
        <end position="858"/>
    </location>
</feature>
<dbReference type="FunFam" id="3.30.360.10:FF:000002">
    <property type="entry name" value="Glyceraldehyde-3-phosphate dehydrogenase"/>
    <property type="match status" value="1"/>
</dbReference>
<name>W9QWT8_9ROSA</name>
<evidence type="ECO:0000256" key="10">
    <source>
        <dbReference type="ARBA" id="ARBA00022741"/>
    </source>
</evidence>
<dbReference type="FunFam" id="1.10.510.10:FF:000463">
    <property type="entry name" value="Serine/threonine-protein kinase/endoribonuclease IRE1a"/>
    <property type="match status" value="1"/>
</dbReference>
<keyword evidence="5" id="KW-0113">Calvin cycle</keyword>
<dbReference type="GO" id="GO:0008380">
    <property type="term" value="P:RNA splicing"/>
    <property type="evidence" value="ECO:0007669"/>
    <property type="project" value="UniProtKB-KW"/>
</dbReference>
<keyword evidence="16" id="KW-0809">Transit peptide</keyword>
<evidence type="ECO:0000256" key="17">
    <source>
        <dbReference type="ARBA" id="ARBA00022989"/>
    </source>
</evidence>
<evidence type="ECO:0000256" key="18">
    <source>
        <dbReference type="ARBA" id="ARBA00023002"/>
    </source>
</evidence>
<dbReference type="CDD" id="cd18126">
    <property type="entry name" value="GAPDH_I_C"/>
    <property type="match status" value="1"/>
</dbReference>
<dbReference type="InterPro" id="IPR036291">
    <property type="entry name" value="NAD(P)-bd_dom_sf"/>
</dbReference>
<keyword evidence="26" id="KW-0511">Multifunctional enzyme</keyword>
<evidence type="ECO:0000256" key="1">
    <source>
        <dbReference type="ARBA" id="ARBA00004115"/>
    </source>
</evidence>
<dbReference type="PROSITE" id="PS50011">
    <property type="entry name" value="PROTEIN_KINASE_DOM"/>
    <property type="match status" value="1"/>
</dbReference>
<dbReference type="InterPro" id="IPR020830">
    <property type="entry name" value="GlycerAld_3-P_DH_AS"/>
</dbReference>
<dbReference type="InterPro" id="IPR008271">
    <property type="entry name" value="Ser/Thr_kinase_AS"/>
</dbReference>
<sequence>MASHAALAASSRIPTNTRLPSNSKPSHSFPTQCFSKKLEVAEFSGLRSSSCVTYAKNAREASFFDVVAAQLTPRTAGSAPVKGETVAKLKVAINGFGRIGRNFLRCWHGRQNSPLDVIIVNDSGGVKNASHLLKYDSMLGTFKADVKIVDDTTISVDGKPIKVVSNRDPLKLPWAELGIDIVIEGTGVFVDGPGAGKHIQAGAKKVIITAPAKGAEIPTYVVGVNEQDYHHDVSNIVSNASCTTNCLAPFVKVLDEEFGIVKGTMTTTHSYTGDQRLLDASHRDLRRARAAALNIVPTSTGAAKAVSLVLPQLKGKLNGIALRVPTPNVSVVDLVINVEKKGITAEDVNAAFRKEAEGPLKGILDVCDVPLVSVDFRCSDVSSTIDSSLTMVMGDDMVKVVAWYDNEWGYSQRVVDLAHLVASKWPGSGTGGSGDPLEDFCKTNPADEECKIVIASFIGCFADSDTSETSLSNTLKPFNSLLPPSPKNDVALVVDLDGKFYLVDANSRKVLWARPSGVPIYSSYQNITSHQNGTTKDNNNGSEPINDAFLDFGDDGQLYVYSKHHKQKFPESIDDYIKNTPIISKDGEVTLGFRTTTVFVVDAKSGKLIRTYADSPSLRGVQNGEEKQVVLKEDIEEELVESDAKDLKTVEQQLYITRTDYALQHYAPNSNQILWNLTFAEFDAAFRFFGSGNELGNSKSALCHEVKPVIFQIRNSRLRGPLSIFDRLVGALPGGRPLPLPAPEYSLAPVDFGQIQEASRSTPSREVLALTSPETEDLGISGRNSSGISEMIFPSTLAETIVRFHSRYLIPFLYPLLSVASACFIPYHFMVSREQRKQNKSDEEPKVPKKKKKGKLGNKKSNASNEKSPNYSSDDHIHSEGSDRKALLTFTELVDDCRRIGKLVVSKKEIAKGSNGTVVLEGFYNGRSVAVKRLVRTHHDVAVKEIQNLIASDQHPNVVRWYGVEHDQDFVYLSLERCTCSLNDLIYLYSESLQSQVSTNGQNSKFSNEYTLRLHEIMEKNKDIKLWKPNGYPTLQLLKLMRDVVSGIAHLHELGIIHRDLKPQNVLINNYKDRFLSAKLSDMGISKHLPGDSSSITQHATGYGSSGWQAPEQLLQQRQTRAVDLFSLGCVLFFCVTGGKHPYGDNIERDVNIVNDRKDLFFIENMPEAVDLFARLLDPTPDLRPKAMDVLHHPFFWSPEIRLSFLRDASDRVELEDRENDPQLLNALESIAVVALNGKWYEKLEAAFINNIGRYRRYKYDSVRDLLRVIRNKLNHYRELPGEIQELLGPVPDGFDSYFSNRFPRLLIEVYKVMLLHCGKEEFFLKYITSNLI</sequence>
<dbReference type="Gene3D" id="3.30.360.10">
    <property type="entry name" value="Dihydrodipicolinate Reductase, domain 2"/>
    <property type="match status" value="1"/>
</dbReference>
<dbReference type="SUPFAM" id="SSF55347">
    <property type="entry name" value="Glyceraldehyde-3-phosphate dehydrogenase-like, C-terminal domain"/>
    <property type="match status" value="1"/>
</dbReference>
<evidence type="ECO:0000256" key="3">
    <source>
        <dbReference type="ARBA" id="ARBA00007406"/>
    </source>
</evidence>
<dbReference type="InterPro" id="IPR011047">
    <property type="entry name" value="Quinoprotein_ADH-like_sf"/>
</dbReference>
<dbReference type="Gene3D" id="3.30.200.20">
    <property type="entry name" value="Phosphorylase Kinase, domain 1"/>
    <property type="match status" value="1"/>
</dbReference>
<keyword evidence="7" id="KW-0808">Transferase</keyword>
<dbReference type="Gene3D" id="1.10.510.10">
    <property type="entry name" value="Transferase(Phosphotransferase) domain 1"/>
    <property type="match status" value="1"/>
</dbReference>
<dbReference type="FunFam" id="3.40.50.720:FF:000001">
    <property type="entry name" value="Glyceraldehyde-3-phosphate dehydrogenase"/>
    <property type="match status" value="1"/>
</dbReference>
<evidence type="ECO:0000256" key="25">
    <source>
        <dbReference type="ARBA" id="ARBA00023230"/>
    </source>
</evidence>
<dbReference type="GO" id="GO:0035556">
    <property type="term" value="P:intracellular signal transduction"/>
    <property type="evidence" value="ECO:0007669"/>
    <property type="project" value="UniProtKB-ARBA"/>
</dbReference>
<keyword evidence="14" id="KW-0067">ATP-binding</keyword>
<dbReference type="STRING" id="981085.W9QWT8"/>
<evidence type="ECO:0000256" key="20">
    <source>
        <dbReference type="ARBA" id="ARBA00023136"/>
    </source>
</evidence>